<comment type="similarity">
    <text evidence="1">Belongs to the ABC transporter superfamily.</text>
</comment>
<evidence type="ECO:0000256" key="3">
    <source>
        <dbReference type="ARBA" id="ARBA00022475"/>
    </source>
</evidence>
<dbReference type="InterPro" id="IPR003439">
    <property type="entry name" value="ABC_transporter-like_ATP-bd"/>
</dbReference>
<evidence type="ECO:0000256" key="2">
    <source>
        <dbReference type="ARBA" id="ARBA00022448"/>
    </source>
</evidence>
<keyword evidence="2" id="KW-0813">Transport</keyword>
<dbReference type="KEGG" id="fam:OYT1_ch1026"/>
<dbReference type="GO" id="GO:0016887">
    <property type="term" value="F:ATP hydrolysis activity"/>
    <property type="evidence" value="ECO:0007669"/>
    <property type="project" value="InterPro"/>
</dbReference>
<organism evidence="7 8">
    <name type="scientific">Ferriphaselus amnicola</name>
    <dbReference type="NCBI Taxonomy" id="1188319"/>
    <lineage>
        <taxon>Bacteria</taxon>
        <taxon>Pseudomonadati</taxon>
        <taxon>Pseudomonadota</taxon>
        <taxon>Betaproteobacteria</taxon>
        <taxon>Nitrosomonadales</taxon>
        <taxon>Gallionellaceae</taxon>
        <taxon>Ferriphaselus</taxon>
    </lineage>
</organism>
<keyword evidence="3" id="KW-1003">Cell membrane</keyword>
<evidence type="ECO:0000256" key="4">
    <source>
        <dbReference type="ARBA" id="ARBA00022741"/>
    </source>
</evidence>
<dbReference type="Pfam" id="PF00005">
    <property type="entry name" value="ABC_tran"/>
    <property type="match status" value="1"/>
</dbReference>
<dbReference type="PROSITE" id="PS50893">
    <property type="entry name" value="ABC_TRANSPORTER_2"/>
    <property type="match status" value="1"/>
</dbReference>
<accession>A0A2Z6GAW8</accession>
<dbReference type="Proteomes" id="UP000033070">
    <property type="component" value="Chromosome"/>
</dbReference>
<evidence type="ECO:0000313" key="7">
    <source>
        <dbReference type="EMBL" id="BBE50587.1"/>
    </source>
</evidence>
<dbReference type="InterPro" id="IPR003593">
    <property type="entry name" value="AAA+_ATPase"/>
</dbReference>
<evidence type="ECO:0000256" key="5">
    <source>
        <dbReference type="ARBA" id="ARBA00022840"/>
    </source>
</evidence>
<dbReference type="Gene3D" id="3.40.50.300">
    <property type="entry name" value="P-loop containing nucleotide triphosphate hydrolases"/>
    <property type="match status" value="1"/>
</dbReference>
<dbReference type="GO" id="GO:0005524">
    <property type="term" value="F:ATP binding"/>
    <property type="evidence" value="ECO:0007669"/>
    <property type="project" value="UniProtKB-KW"/>
</dbReference>
<dbReference type="PANTHER" id="PTHR43335:SF4">
    <property type="entry name" value="ABC TRANSPORTER, ATP-BINDING PROTEIN"/>
    <property type="match status" value="1"/>
</dbReference>
<proteinExistence type="inferred from homology"/>
<evidence type="ECO:0000259" key="6">
    <source>
        <dbReference type="PROSITE" id="PS50893"/>
    </source>
</evidence>
<sequence length="266" mass="28857">MRSDILGYIPPNPQLLPHLLSHSTPATADVTLNAQHLSRRIGKREIVHDVTLTLHRGEVLGLLGHNGAGKSTVLQMLAGVLTPDSGEISISGFDLLLQPQAAKAKLGFLPEMPPLYKELTVDAYLAFAARLRLIPTAKVHAAVAHAKHRCGLSAMGKKIIATLSKGYQQRVGIAQAIIHEPDVIILDEPTVGLDPAQLREIRALIRELGNTHSVILSTHLLPEVAALCDRVEVIRQGKQVYSADRSAFDHDGLEDRLVELTTEVTP</sequence>
<keyword evidence="8" id="KW-1185">Reference proteome</keyword>
<dbReference type="CDD" id="cd03230">
    <property type="entry name" value="ABC_DR_subfamily_A"/>
    <property type="match status" value="1"/>
</dbReference>
<keyword evidence="5 7" id="KW-0067">ATP-binding</keyword>
<dbReference type="STRING" id="1188319.OYT1_02297"/>
<dbReference type="SMART" id="SM00382">
    <property type="entry name" value="AAA"/>
    <property type="match status" value="1"/>
</dbReference>
<dbReference type="AlphaFoldDB" id="A0A2Z6GAW8"/>
<keyword evidence="3" id="KW-0472">Membrane</keyword>
<evidence type="ECO:0000256" key="1">
    <source>
        <dbReference type="ARBA" id="ARBA00005417"/>
    </source>
</evidence>
<gene>
    <name evidence="7" type="ORF">OYT1_ch1026</name>
</gene>
<name>A0A2Z6GAW8_9PROT</name>
<feature type="domain" description="ABC transporter" evidence="6">
    <location>
        <begin position="32"/>
        <end position="261"/>
    </location>
</feature>
<dbReference type="InterPro" id="IPR027417">
    <property type="entry name" value="P-loop_NTPase"/>
</dbReference>
<evidence type="ECO:0000313" key="8">
    <source>
        <dbReference type="Proteomes" id="UP000033070"/>
    </source>
</evidence>
<reference evidence="7 8" key="1">
    <citation type="submission" date="2018-06" db="EMBL/GenBank/DDBJ databases">
        <title>OYT1 Genome Sequencing.</title>
        <authorList>
            <person name="Kato S."/>
            <person name="Itoh T."/>
            <person name="Ohkuma M."/>
        </authorList>
    </citation>
    <scope>NUCLEOTIDE SEQUENCE [LARGE SCALE GENOMIC DNA]</scope>
    <source>
        <strain evidence="7 8">OYT1</strain>
    </source>
</reference>
<protein>
    <submittedName>
        <fullName evidence="7">ABC transporter ATP-binding protein NatA</fullName>
    </submittedName>
</protein>
<dbReference type="PANTHER" id="PTHR43335">
    <property type="entry name" value="ABC TRANSPORTER, ATP-BINDING PROTEIN"/>
    <property type="match status" value="1"/>
</dbReference>
<keyword evidence="4" id="KW-0547">Nucleotide-binding</keyword>
<dbReference type="OrthoDB" id="9804819at2"/>
<dbReference type="SUPFAM" id="SSF52540">
    <property type="entry name" value="P-loop containing nucleoside triphosphate hydrolases"/>
    <property type="match status" value="1"/>
</dbReference>
<dbReference type="EMBL" id="AP018738">
    <property type="protein sequence ID" value="BBE50587.1"/>
    <property type="molecule type" value="Genomic_DNA"/>
</dbReference>